<organism evidence="14">
    <name type="scientific">Corethrella appendiculata</name>
    <dbReference type="NCBI Taxonomy" id="1370023"/>
    <lineage>
        <taxon>Eukaryota</taxon>
        <taxon>Metazoa</taxon>
        <taxon>Ecdysozoa</taxon>
        <taxon>Arthropoda</taxon>
        <taxon>Hexapoda</taxon>
        <taxon>Insecta</taxon>
        <taxon>Pterygota</taxon>
        <taxon>Neoptera</taxon>
        <taxon>Endopterygota</taxon>
        <taxon>Diptera</taxon>
        <taxon>Nematocera</taxon>
        <taxon>Culicoidea</taxon>
        <taxon>Chaoboridae</taxon>
        <taxon>Corethrella</taxon>
    </lineage>
</organism>
<dbReference type="GO" id="GO:0004497">
    <property type="term" value="F:monooxygenase activity"/>
    <property type="evidence" value="ECO:0007669"/>
    <property type="project" value="UniProtKB-KW"/>
</dbReference>
<keyword evidence="13" id="KW-0812">Transmembrane</keyword>
<keyword evidence="9 11" id="KW-0408">Iron</keyword>
<dbReference type="Pfam" id="PF00067">
    <property type="entry name" value="p450"/>
    <property type="match status" value="1"/>
</dbReference>
<feature type="transmembrane region" description="Helical" evidence="13">
    <location>
        <begin position="6"/>
        <end position="25"/>
    </location>
</feature>
<dbReference type="PANTHER" id="PTHR24291:SF209">
    <property type="entry name" value="CYTOCHROME P450-LIKE PROTEIN"/>
    <property type="match status" value="1"/>
</dbReference>
<dbReference type="PRINTS" id="PR00385">
    <property type="entry name" value="P450"/>
</dbReference>
<dbReference type="InterPro" id="IPR001128">
    <property type="entry name" value="Cyt_P450"/>
</dbReference>
<evidence type="ECO:0000256" key="3">
    <source>
        <dbReference type="ARBA" id="ARBA00004174"/>
    </source>
</evidence>
<evidence type="ECO:0000256" key="4">
    <source>
        <dbReference type="ARBA" id="ARBA00004406"/>
    </source>
</evidence>
<dbReference type="GO" id="GO:0005789">
    <property type="term" value="C:endoplasmic reticulum membrane"/>
    <property type="evidence" value="ECO:0007669"/>
    <property type="project" value="UniProtKB-SubCell"/>
</dbReference>
<feature type="binding site" description="axial binding residue" evidence="11">
    <location>
        <position position="455"/>
    </location>
    <ligand>
        <name>heme</name>
        <dbReference type="ChEBI" id="CHEBI:30413"/>
    </ligand>
    <ligandPart>
        <name>Fe</name>
        <dbReference type="ChEBI" id="CHEBI:18248"/>
    </ligandPart>
</feature>
<evidence type="ECO:0000256" key="5">
    <source>
        <dbReference type="ARBA" id="ARBA00010617"/>
    </source>
</evidence>
<dbReference type="GO" id="GO:0020037">
    <property type="term" value="F:heme binding"/>
    <property type="evidence" value="ECO:0007669"/>
    <property type="project" value="InterPro"/>
</dbReference>
<evidence type="ECO:0000256" key="9">
    <source>
        <dbReference type="ARBA" id="ARBA00023004"/>
    </source>
</evidence>
<dbReference type="InterPro" id="IPR036396">
    <property type="entry name" value="Cyt_P450_sf"/>
</dbReference>
<comment type="subcellular location">
    <subcellularLocation>
        <location evidence="4">Endoplasmic reticulum membrane</location>
        <topology evidence="4">Peripheral membrane protein</topology>
    </subcellularLocation>
    <subcellularLocation>
        <location evidence="3">Microsome membrane</location>
        <topology evidence="3">Peripheral membrane protein</topology>
    </subcellularLocation>
</comment>
<sequence>MSEILTFLGGIILFLIFAPWLQWFVKRQQYSSILNRIPGPKQYPFIGTMWEFFNVPTHDFFYVITNRSKKYPEICRIWNGMRGDVRVLKPEYIEQVLNSTKHSEKSFSYRFLHPWLGQGLLTSYGERWHKHRKIITPTFHFNILDTFCSVFSEHSDVLVKCLKKFANTNEAFDVYPFITRAALDIVCETAMGVKLNCQNDDKENVYVNAVYAASRLFNERLLRPWLHFDFTFRHSKLGHEYENVLKILHGFTKKVIEERKLTRKMKNSKGNENSTMENEFGVRRKLAFLDLLLEGNEKNNQLTDTDIREEVDTFMFEGHDTTTSGMAWSLLYIGLNENIQENIVEELDSIFQKSDRATIMQDLNEMKYLERVIKETLRLHPSVSFFGRTLSEDVHFGQYLVPKGTHIGIDCYSLHRNTEYYPDPEKFDPDRFLPENCENRHAFAYIPFSAGPRNCIGQKFAILEEKCILSSILRKYKIKAVQKLEDVHVQNDLIGRPREGIHLILEDRK</sequence>
<comment type="function">
    <text evidence="2">May be involved in the metabolism of insect hormones and in the breakdown of synthetic insecticides.</text>
</comment>
<reference evidence="14" key="1">
    <citation type="journal article" date="2014" name="Insect Biochem. Mol. Biol.">
        <title>An insight into the sialome of the frog biting fly, Corethrella appendiculata.</title>
        <authorList>
            <person name="Ribeiro J.M.C."/>
            <person name="Chagas A.C."/>
            <person name="Pham V.M."/>
            <person name="Lounibos L.P."/>
            <person name="Calvo E."/>
        </authorList>
    </citation>
    <scope>NUCLEOTIDE SEQUENCE</scope>
    <source>
        <tissue evidence="14">Salivary glands</tissue>
    </source>
</reference>
<dbReference type="GO" id="GO:0005506">
    <property type="term" value="F:iron ion binding"/>
    <property type="evidence" value="ECO:0007669"/>
    <property type="project" value="InterPro"/>
</dbReference>
<keyword evidence="7 11" id="KW-0479">Metal-binding</keyword>
<evidence type="ECO:0000256" key="12">
    <source>
        <dbReference type="RuleBase" id="RU000461"/>
    </source>
</evidence>
<accession>U5EZ18</accession>
<evidence type="ECO:0000256" key="10">
    <source>
        <dbReference type="ARBA" id="ARBA00023033"/>
    </source>
</evidence>
<evidence type="ECO:0000256" key="11">
    <source>
        <dbReference type="PIRSR" id="PIRSR602403-1"/>
    </source>
</evidence>
<dbReference type="Gene3D" id="1.10.630.10">
    <property type="entry name" value="Cytochrome P450"/>
    <property type="match status" value="1"/>
</dbReference>
<dbReference type="CDD" id="cd20628">
    <property type="entry name" value="CYP4"/>
    <property type="match status" value="1"/>
</dbReference>
<dbReference type="AlphaFoldDB" id="U5EZ18"/>
<keyword evidence="6 11" id="KW-0349">Heme</keyword>
<evidence type="ECO:0000256" key="6">
    <source>
        <dbReference type="ARBA" id="ARBA00022617"/>
    </source>
</evidence>
<evidence type="ECO:0000256" key="13">
    <source>
        <dbReference type="SAM" id="Phobius"/>
    </source>
</evidence>
<keyword evidence="8 12" id="KW-0560">Oxidoreductase</keyword>
<dbReference type="InterPro" id="IPR017972">
    <property type="entry name" value="Cyt_P450_CS"/>
</dbReference>
<protein>
    <submittedName>
        <fullName evidence="14">Putative cytochrome</fullName>
    </submittedName>
</protein>
<evidence type="ECO:0000256" key="7">
    <source>
        <dbReference type="ARBA" id="ARBA00022723"/>
    </source>
</evidence>
<keyword evidence="13" id="KW-1133">Transmembrane helix</keyword>
<keyword evidence="13" id="KW-0472">Membrane</keyword>
<dbReference type="InterPro" id="IPR002403">
    <property type="entry name" value="Cyt_P450_E_grp-IV"/>
</dbReference>
<dbReference type="SUPFAM" id="SSF48264">
    <property type="entry name" value="Cytochrome P450"/>
    <property type="match status" value="1"/>
</dbReference>
<evidence type="ECO:0000256" key="1">
    <source>
        <dbReference type="ARBA" id="ARBA00001971"/>
    </source>
</evidence>
<comment type="cofactor">
    <cofactor evidence="1 11">
        <name>heme</name>
        <dbReference type="ChEBI" id="CHEBI:30413"/>
    </cofactor>
</comment>
<dbReference type="InterPro" id="IPR050196">
    <property type="entry name" value="Cytochrome_P450_Monoox"/>
</dbReference>
<dbReference type="EMBL" id="GANO01001594">
    <property type="protein sequence ID" value="JAB58277.1"/>
    <property type="molecule type" value="mRNA"/>
</dbReference>
<comment type="similarity">
    <text evidence="5 12">Belongs to the cytochrome P450 family.</text>
</comment>
<dbReference type="PANTHER" id="PTHR24291">
    <property type="entry name" value="CYTOCHROME P450 FAMILY 4"/>
    <property type="match status" value="1"/>
</dbReference>
<dbReference type="PROSITE" id="PS00086">
    <property type="entry name" value="CYTOCHROME_P450"/>
    <property type="match status" value="1"/>
</dbReference>
<evidence type="ECO:0000313" key="14">
    <source>
        <dbReference type="EMBL" id="JAB58277.1"/>
    </source>
</evidence>
<evidence type="ECO:0000256" key="8">
    <source>
        <dbReference type="ARBA" id="ARBA00023002"/>
    </source>
</evidence>
<proteinExistence type="evidence at transcript level"/>
<evidence type="ECO:0000256" key="2">
    <source>
        <dbReference type="ARBA" id="ARBA00003690"/>
    </source>
</evidence>
<dbReference type="PRINTS" id="PR00465">
    <property type="entry name" value="EP450IV"/>
</dbReference>
<name>U5EZ18_9DIPT</name>
<dbReference type="GO" id="GO:0016705">
    <property type="term" value="F:oxidoreductase activity, acting on paired donors, with incorporation or reduction of molecular oxygen"/>
    <property type="evidence" value="ECO:0007669"/>
    <property type="project" value="InterPro"/>
</dbReference>
<keyword evidence="10 12" id="KW-0503">Monooxygenase</keyword>